<dbReference type="AlphaFoldDB" id="A0A5B9QV05"/>
<proteinExistence type="predicted"/>
<gene>
    <name evidence="3" type="ORF">Pr1d_51790</name>
</gene>
<feature type="transmembrane region" description="Helical" evidence="1">
    <location>
        <begin position="21"/>
        <end position="44"/>
    </location>
</feature>
<evidence type="ECO:0000256" key="1">
    <source>
        <dbReference type="SAM" id="Phobius"/>
    </source>
</evidence>
<dbReference type="EMBL" id="CP042913">
    <property type="protein sequence ID" value="QEG37831.1"/>
    <property type="molecule type" value="Genomic_DNA"/>
</dbReference>
<dbReference type="Proteomes" id="UP000323917">
    <property type="component" value="Chromosome"/>
</dbReference>
<keyword evidence="1" id="KW-0472">Membrane</keyword>
<dbReference type="RefSeq" id="WP_148076007.1">
    <property type="nucleotide sequence ID" value="NZ_CP042913.1"/>
</dbReference>
<dbReference type="KEGG" id="bgok:Pr1d_51790"/>
<name>A0A5B9QV05_9BACT</name>
<keyword evidence="1" id="KW-1133">Transmembrane helix</keyword>
<feature type="domain" description="YdbS-like PH" evidence="2">
    <location>
        <begin position="99"/>
        <end position="171"/>
    </location>
</feature>
<keyword evidence="1" id="KW-0812">Transmembrane</keyword>
<dbReference type="Pfam" id="PF03703">
    <property type="entry name" value="bPH_2"/>
    <property type="match status" value="1"/>
</dbReference>
<evidence type="ECO:0000313" key="4">
    <source>
        <dbReference type="Proteomes" id="UP000323917"/>
    </source>
</evidence>
<reference evidence="3 4" key="1">
    <citation type="submission" date="2019-08" db="EMBL/GenBank/DDBJ databases">
        <title>Deep-cultivation of Planctomycetes and their phenomic and genomic characterization uncovers novel biology.</title>
        <authorList>
            <person name="Wiegand S."/>
            <person name="Jogler M."/>
            <person name="Boedeker C."/>
            <person name="Pinto D."/>
            <person name="Vollmers J."/>
            <person name="Rivas-Marin E."/>
            <person name="Kohn T."/>
            <person name="Peeters S.H."/>
            <person name="Heuer A."/>
            <person name="Rast P."/>
            <person name="Oberbeckmann S."/>
            <person name="Bunk B."/>
            <person name="Jeske O."/>
            <person name="Meyerdierks A."/>
            <person name="Storesund J.E."/>
            <person name="Kallscheuer N."/>
            <person name="Luecker S."/>
            <person name="Lage O.M."/>
            <person name="Pohl T."/>
            <person name="Merkel B.J."/>
            <person name="Hornburger P."/>
            <person name="Mueller R.-W."/>
            <person name="Bruemmer F."/>
            <person name="Labrenz M."/>
            <person name="Spormann A.M."/>
            <person name="Op den Camp H."/>
            <person name="Overmann J."/>
            <person name="Amann R."/>
            <person name="Jetten M.S.M."/>
            <person name="Mascher T."/>
            <person name="Medema M.H."/>
            <person name="Devos D.P."/>
            <person name="Kaster A.-K."/>
            <person name="Ovreas L."/>
            <person name="Rohde M."/>
            <person name="Galperin M.Y."/>
            <person name="Jogler C."/>
        </authorList>
    </citation>
    <scope>NUCLEOTIDE SEQUENCE [LARGE SCALE GENOMIC DNA]</scope>
    <source>
        <strain evidence="3 4">Pr1d</strain>
    </source>
</reference>
<feature type="transmembrane region" description="Helical" evidence="1">
    <location>
        <begin position="64"/>
        <end position="86"/>
    </location>
</feature>
<keyword evidence="4" id="KW-1185">Reference proteome</keyword>
<protein>
    <recommendedName>
        <fullName evidence="2">YdbS-like PH domain-containing protein</fullName>
    </recommendedName>
</protein>
<accession>A0A5B9QV05</accession>
<evidence type="ECO:0000313" key="3">
    <source>
        <dbReference type="EMBL" id="QEG37831.1"/>
    </source>
</evidence>
<organism evidence="3 4">
    <name type="scientific">Bythopirellula goksoeyrii</name>
    <dbReference type="NCBI Taxonomy" id="1400387"/>
    <lineage>
        <taxon>Bacteria</taxon>
        <taxon>Pseudomonadati</taxon>
        <taxon>Planctomycetota</taxon>
        <taxon>Planctomycetia</taxon>
        <taxon>Pirellulales</taxon>
        <taxon>Lacipirellulaceae</taxon>
        <taxon>Bythopirellula</taxon>
    </lineage>
</organism>
<sequence length="183" mass="20844">MNDQYPETFPIEIERDKLCRFYRVQSFIACSIVPFAFGFLFGGASTSKDRQRDFENAEQVWSEFLRGAITGIGWGLLIGATLYFVFGHFAARRWATALEVAVEGDFLRVKEGGSTRRDRKLHFRAIVDYATFQNPLMRLCEIDGILITTTSGGVYSTINVYAVKNALEVRDMLSEIDRLREDS</sequence>
<evidence type="ECO:0000259" key="2">
    <source>
        <dbReference type="Pfam" id="PF03703"/>
    </source>
</evidence>
<dbReference type="InterPro" id="IPR005182">
    <property type="entry name" value="YdbS-like_PH"/>
</dbReference>